<dbReference type="EMBL" id="JAMKOV010000017">
    <property type="protein sequence ID" value="KAI8036568.1"/>
    <property type="molecule type" value="Genomic_DNA"/>
</dbReference>
<accession>A0A9P9YGW5</accession>
<sequence>MNEQFKAMEDEIMRLNKEVHENQYVNRMALEYQTMLFKITQLLNNF</sequence>
<evidence type="ECO:0000313" key="1">
    <source>
        <dbReference type="EMBL" id="KAI8036568.1"/>
    </source>
</evidence>
<comment type="caution">
    <text evidence="1">The sequence shown here is derived from an EMBL/GenBank/DDBJ whole genome shotgun (WGS) entry which is preliminary data.</text>
</comment>
<dbReference type="AlphaFoldDB" id="A0A9P9YGW5"/>
<reference evidence="1" key="1">
    <citation type="journal article" date="2023" name="Genome Biol. Evol.">
        <title>Long-read-based Genome Assembly of Drosophila gunungcola Reveals Fewer Chemosensory Genes in Flower-breeding Species.</title>
        <authorList>
            <person name="Negi A."/>
            <person name="Liao B.Y."/>
            <person name="Yeh S.D."/>
        </authorList>
    </citation>
    <scope>NUCLEOTIDE SEQUENCE</scope>
    <source>
        <strain evidence="1">Sukarami</strain>
    </source>
</reference>
<protein>
    <submittedName>
        <fullName evidence="1">Uncharacterized protein</fullName>
    </submittedName>
</protein>
<name>A0A9P9YGW5_9MUSC</name>
<gene>
    <name evidence="1" type="ORF">M5D96_010639</name>
</gene>
<proteinExistence type="predicted"/>
<dbReference type="Proteomes" id="UP001059596">
    <property type="component" value="Unassembled WGS sequence"/>
</dbReference>
<keyword evidence="2" id="KW-1185">Reference proteome</keyword>
<evidence type="ECO:0000313" key="2">
    <source>
        <dbReference type="Proteomes" id="UP001059596"/>
    </source>
</evidence>
<organism evidence="1 2">
    <name type="scientific">Drosophila gunungcola</name>
    <name type="common">fruit fly</name>
    <dbReference type="NCBI Taxonomy" id="103775"/>
    <lineage>
        <taxon>Eukaryota</taxon>
        <taxon>Metazoa</taxon>
        <taxon>Ecdysozoa</taxon>
        <taxon>Arthropoda</taxon>
        <taxon>Hexapoda</taxon>
        <taxon>Insecta</taxon>
        <taxon>Pterygota</taxon>
        <taxon>Neoptera</taxon>
        <taxon>Endopterygota</taxon>
        <taxon>Diptera</taxon>
        <taxon>Brachycera</taxon>
        <taxon>Muscomorpha</taxon>
        <taxon>Ephydroidea</taxon>
        <taxon>Drosophilidae</taxon>
        <taxon>Drosophila</taxon>
        <taxon>Sophophora</taxon>
    </lineage>
</organism>